<dbReference type="PROSITE" id="PS50113">
    <property type="entry name" value="PAC"/>
    <property type="match status" value="2"/>
</dbReference>
<keyword evidence="3 9" id="KW-0597">Phosphoprotein</keyword>
<dbReference type="InterPro" id="IPR004358">
    <property type="entry name" value="Sig_transdc_His_kin-like_C"/>
</dbReference>
<dbReference type="GO" id="GO:0005524">
    <property type="term" value="F:ATP binding"/>
    <property type="evidence" value="ECO:0007669"/>
    <property type="project" value="UniProtKB-KW"/>
</dbReference>
<feature type="modified residue" description="4-aspartylphosphate" evidence="9">
    <location>
        <position position="58"/>
    </location>
</feature>
<reference evidence="14 15" key="1">
    <citation type="journal article" date="2016" name="Nat. Commun.">
        <title>Thousands of microbial genomes shed light on interconnected biogeochemical processes in an aquifer system.</title>
        <authorList>
            <person name="Anantharaman K."/>
            <person name="Brown C.T."/>
            <person name="Hug L.A."/>
            <person name="Sharon I."/>
            <person name="Castelle C.J."/>
            <person name="Probst A.J."/>
            <person name="Thomas B.C."/>
            <person name="Singh A."/>
            <person name="Wilkins M.J."/>
            <person name="Karaoz U."/>
            <person name="Brodie E.L."/>
            <person name="Williams K.H."/>
            <person name="Hubbard S.S."/>
            <person name="Banfield J.F."/>
        </authorList>
    </citation>
    <scope>NUCLEOTIDE SEQUENCE [LARGE SCALE GENOMIC DNA]</scope>
</reference>
<dbReference type="CDD" id="cd17534">
    <property type="entry name" value="REC_DC-like"/>
    <property type="match status" value="1"/>
</dbReference>
<dbReference type="Pfam" id="PF00072">
    <property type="entry name" value="Response_reg"/>
    <property type="match status" value="1"/>
</dbReference>
<dbReference type="Pfam" id="PF08448">
    <property type="entry name" value="PAS_4"/>
    <property type="match status" value="1"/>
</dbReference>
<dbReference type="InterPro" id="IPR000014">
    <property type="entry name" value="PAS"/>
</dbReference>
<dbReference type="Gene3D" id="3.30.565.10">
    <property type="entry name" value="Histidine kinase-like ATPase, C-terminal domain"/>
    <property type="match status" value="1"/>
</dbReference>
<dbReference type="GO" id="GO:0000160">
    <property type="term" value="P:phosphorelay signal transduction system"/>
    <property type="evidence" value="ECO:0007669"/>
    <property type="project" value="InterPro"/>
</dbReference>
<feature type="domain" description="PAS" evidence="12">
    <location>
        <begin position="270"/>
        <end position="342"/>
    </location>
</feature>
<dbReference type="SMART" id="SM00387">
    <property type="entry name" value="HATPase_c"/>
    <property type="match status" value="1"/>
</dbReference>
<evidence type="ECO:0000259" key="13">
    <source>
        <dbReference type="PROSITE" id="PS50113"/>
    </source>
</evidence>
<dbReference type="NCBIfam" id="TIGR00229">
    <property type="entry name" value="sensory_box"/>
    <property type="match status" value="2"/>
</dbReference>
<dbReference type="InterPro" id="IPR000700">
    <property type="entry name" value="PAS-assoc_C"/>
</dbReference>
<dbReference type="AlphaFoldDB" id="A0A1F7WLZ2"/>
<sequence length="609" mass="68609">MIESARKTILLVEDEIIIATAESMTIESFGYDVVAVHDGETAVDMASGDGKIDLILMDIDLGGVIDGPEAARRILEKRNVPIVFLTSHTEREYVDRVKEITRYGYVMKNSGDFVLRSSIEMAFELFESKMQEKKKNEGPKASEELQASEAQKNAILNGITTNIAFVDSELKIIWANKTAARSVNKSPEEMKGHACYKFWADPAKPCPNCPTLKAFQTKKTEQTIMRTPDGRIWEEKGEPVFDSDGNLIGVVEIAADITERVRTEEALKQSEQRLQFVLQGSRLGFWDWNLETNEVSRNERWAEMLGYRLDDIEFSVKQWDDFIHPDDREMAMKSINDHIEGRTPIHMAEYRMRTKDGRYKWILDQAMAVSVDKNGKVNRMSGTHTDITASKLAEEKIKALLAEKELMLKEVHHRVKNNMNTVASLLALQEELVKDESAVAAAALKDSRNRVTSMKVLYDKLYRSDDFKETSFREYISPLVEEIVNNFPNRAIVKIEKNIDDFMIDAKKLSSLGIIINELLTNIMKYAFTGRKSGLISISASLADNNVRISVCDDGIGMLEPADFSRAEGFGLQLVEMLTRQLGGSIKRESGTGSENGSGTGFTLEFGLY</sequence>
<comment type="catalytic activity">
    <reaction evidence="1">
        <text>ATP + protein L-histidine = ADP + protein N-phospho-L-histidine.</text>
        <dbReference type="EC" id="2.7.13.3"/>
    </reaction>
</comment>
<dbReference type="InterPro" id="IPR036890">
    <property type="entry name" value="HATPase_C_sf"/>
</dbReference>
<comment type="caution">
    <text evidence="14">The sequence shown here is derived from an EMBL/GenBank/DDBJ whole genome shotgun (WGS) entry which is preliminary data.</text>
</comment>
<dbReference type="InterPro" id="IPR013655">
    <property type="entry name" value="PAS_fold_3"/>
</dbReference>
<dbReference type="PROSITE" id="PS50109">
    <property type="entry name" value="HIS_KIN"/>
    <property type="match status" value="1"/>
</dbReference>
<keyword evidence="6" id="KW-0418">Kinase</keyword>
<dbReference type="Proteomes" id="UP000178735">
    <property type="component" value="Unassembled WGS sequence"/>
</dbReference>
<gene>
    <name evidence="14" type="ORF">A2008_03785</name>
</gene>
<protein>
    <recommendedName>
        <fullName evidence="2">histidine kinase</fullName>
        <ecNumber evidence="2">2.7.13.3</ecNumber>
    </recommendedName>
</protein>
<dbReference type="InterPro" id="IPR001610">
    <property type="entry name" value="PAC"/>
</dbReference>
<dbReference type="Gene3D" id="3.40.50.2300">
    <property type="match status" value="1"/>
</dbReference>
<evidence type="ECO:0000256" key="2">
    <source>
        <dbReference type="ARBA" id="ARBA00012438"/>
    </source>
</evidence>
<evidence type="ECO:0000256" key="4">
    <source>
        <dbReference type="ARBA" id="ARBA00022679"/>
    </source>
</evidence>
<keyword evidence="8" id="KW-0843">Virulence</keyword>
<dbReference type="SUPFAM" id="SSF55874">
    <property type="entry name" value="ATPase domain of HSP90 chaperone/DNA topoisomerase II/histidine kinase"/>
    <property type="match status" value="1"/>
</dbReference>
<dbReference type="InterPro" id="IPR011495">
    <property type="entry name" value="Sig_transdc_His_kin_sub2_dim/P"/>
</dbReference>
<evidence type="ECO:0000256" key="6">
    <source>
        <dbReference type="ARBA" id="ARBA00022777"/>
    </source>
</evidence>
<name>A0A1F7WLZ2_9BACT</name>
<dbReference type="PANTHER" id="PTHR41523">
    <property type="entry name" value="TWO-COMPONENT SYSTEM SENSOR PROTEIN"/>
    <property type="match status" value="1"/>
</dbReference>
<dbReference type="EC" id="2.7.13.3" evidence="2"/>
<evidence type="ECO:0000256" key="8">
    <source>
        <dbReference type="ARBA" id="ARBA00023026"/>
    </source>
</evidence>
<feature type="domain" description="Response regulatory" evidence="11">
    <location>
        <begin position="8"/>
        <end position="123"/>
    </location>
</feature>
<keyword evidence="5" id="KW-0547">Nucleotide-binding</keyword>
<evidence type="ECO:0000259" key="11">
    <source>
        <dbReference type="PROSITE" id="PS50110"/>
    </source>
</evidence>
<dbReference type="SMART" id="SM00091">
    <property type="entry name" value="PAS"/>
    <property type="match status" value="2"/>
</dbReference>
<organism evidence="14 15">
    <name type="scientific">Candidatus Wallbacteria bacterium GWC2_49_35</name>
    <dbReference type="NCBI Taxonomy" id="1817813"/>
    <lineage>
        <taxon>Bacteria</taxon>
        <taxon>Candidatus Walliibacteriota</taxon>
    </lineage>
</organism>
<dbReference type="Pfam" id="PF08447">
    <property type="entry name" value="PAS_3"/>
    <property type="match status" value="1"/>
</dbReference>
<dbReference type="STRING" id="1817813.A2008_03785"/>
<keyword evidence="4" id="KW-0808">Transferase</keyword>
<dbReference type="PROSITE" id="PS50110">
    <property type="entry name" value="RESPONSE_REGULATORY"/>
    <property type="match status" value="1"/>
</dbReference>
<dbReference type="InterPro" id="IPR011006">
    <property type="entry name" value="CheY-like_superfamily"/>
</dbReference>
<evidence type="ECO:0000256" key="5">
    <source>
        <dbReference type="ARBA" id="ARBA00022741"/>
    </source>
</evidence>
<evidence type="ECO:0000313" key="15">
    <source>
        <dbReference type="Proteomes" id="UP000178735"/>
    </source>
</evidence>
<dbReference type="InterPro" id="IPR005467">
    <property type="entry name" value="His_kinase_dom"/>
</dbReference>
<proteinExistence type="predicted"/>
<dbReference type="InterPro" id="IPR001789">
    <property type="entry name" value="Sig_transdc_resp-reg_receiver"/>
</dbReference>
<evidence type="ECO:0000256" key="7">
    <source>
        <dbReference type="ARBA" id="ARBA00022840"/>
    </source>
</evidence>
<dbReference type="PANTHER" id="PTHR41523:SF8">
    <property type="entry name" value="ETHYLENE RESPONSE SENSOR PROTEIN"/>
    <property type="match status" value="1"/>
</dbReference>
<evidence type="ECO:0000256" key="3">
    <source>
        <dbReference type="ARBA" id="ARBA00022553"/>
    </source>
</evidence>
<evidence type="ECO:0000256" key="9">
    <source>
        <dbReference type="PROSITE-ProRule" id="PRU00169"/>
    </source>
</evidence>
<feature type="domain" description="PAC" evidence="13">
    <location>
        <begin position="346"/>
        <end position="399"/>
    </location>
</feature>
<dbReference type="EMBL" id="MGFH01000166">
    <property type="protein sequence ID" value="OGM03409.1"/>
    <property type="molecule type" value="Genomic_DNA"/>
</dbReference>
<dbReference type="InterPro" id="IPR035965">
    <property type="entry name" value="PAS-like_dom_sf"/>
</dbReference>
<dbReference type="SMART" id="SM00086">
    <property type="entry name" value="PAC"/>
    <property type="match status" value="2"/>
</dbReference>
<dbReference type="Pfam" id="PF07568">
    <property type="entry name" value="HisKA_2"/>
    <property type="match status" value="1"/>
</dbReference>
<keyword evidence="7" id="KW-0067">ATP-binding</keyword>
<dbReference type="PROSITE" id="PS50112">
    <property type="entry name" value="PAS"/>
    <property type="match status" value="1"/>
</dbReference>
<dbReference type="CDD" id="cd00130">
    <property type="entry name" value="PAS"/>
    <property type="match status" value="2"/>
</dbReference>
<dbReference type="InterPro" id="IPR013656">
    <property type="entry name" value="PAS_4"/>
</dbReference>
<evidence type="ECO:0000259" key="10">
    <source>
        <dbReference type="PROSITE" id="PS50109"/>
    </source>
</evidence>
<dbReference type="InterPro" id="IPR003594">
    <property type="entry name" value="HATPase_dom"/>
</dbReference>
<dbReference type="GO" id="GO:0004673">
    <property type="term" value="F:protein histidine kinase activity"/>
    <property type="evidence" value="ECO:0007669"/>
    <property type="project" value="UniProtKB-EC"/>
</dbReference>
<accession>A0A1F7WLZ2</accession>
<dbReference type="SMART" id="SM00448">
    <property type="entry name" value="REC"/>
    <property type="match status" value="1"/>
</dbReference>
<dbReference type="SUPFAM" id="SSF55785">
    <property type="entry name" value="PYP-like sensor domain (PAS domain)"/>
    <property type="match status" value="2"/>
</dbReference>
<dbReference type="Gene3D" id="3.30.450.20">
    <property type="entry name" value="PAS domain"/>
    <property type="match status" value="2"/>
</dbReference>
<dbReference type="SUPFAM" id="SSF52172">
    <property type="entry name" value="CheY-like"/>
    <property type="match status" value="1"/>
</dbReference>
<feature type="domain" description="PAC" evidence="13">
    <location>
        <begin position="218"/>
        <end position="269"/>
    </location>
</feature>
<feature type="domain" description="Histidine kinase" evidence="10">
    <location>
        <begin position="410"/>
        <end position="609"/>
    </location>
</feature>
<evidence type="ECO:0000256" key="1">
    <source>
        <dbReference type="ARBA" id="ARBA00000085"/>
    </source>
</evidence>
<evidence type="ECO:0000313" key="14">
    <source>
        <dbReference type="EMBL" id="OGM03409.1"/>
    </source>
</evidence>
<dbReference type="Pfam" id="PF02518">
    <property type="entry name" value="HATPase_c"/>
    <property type="match status" value="1"/>
</dbReference>
<evidence type="ECO:0000259" key="12">
    <source>
        <dbReference type="PROSITE" id="PS50112"/>
    </source>
</evidence>
<dbReference type="PRINTS" id="PR00344">
    <property type="entry name" value="BCTRLSENSOR"/>
</dbReference>